<name>A0A0C1MML8_9GAMM</name>
<sequence length="274" mass="30886">MKLKTRLFSVIMLGSITATPTYATQQEAATASAGEQILDLAKDQLLSGVGSLLFNRFFGSGGPNYVMLSEASLQAIQERVRAEIIRDAEFEFISEFNALESSMEHYSDTARYGRPDLALLSSLLVKSEDVINHRALNARYNNDFYYMADTYALAASVTVAIYTERYLQGYVSKSVVSTKAHNLANILDTMLRQKKTADLPLREQCESPDPYGQVVEYKCSLRDPHGNTLASYVIEPQYPDDEIYWENLKRAKEAEYRKTKFDGIQVVINKLRGL</sequence>
<evidence type="ECO:0000313" key="2">
    <source>
        <dbReference type="EMBL" id="KID55723.1"/>
    </source>
</evidence>
<dbReference type="OrthoDB" id="6309012at2"/>
<accession>A0A0C1MML8</accession>
<dbReference type="EMBL" id="JWIC01000007">
    <property type="protein sequence ID" value="KID55723.1"/>
    <property type="molecule type" value="Genomic_DNA"/>
</dbReference>
<keyword evidence="1" id="KW-0732">Signal</keyword>
<proteinExistence type="predicted"/>
<feature type="chain" id="PRO_5002149422" evidence="1">
    <location>
        <begin position="24"/>
        <end position="274"/>
    </location>
</feature>
<evidence type="ECO:0000256" key="1">
    <source>
        <dbReference type="SAM" id="SignalP"/>
    </source>
</evidence>
<organism evidence="2 3">
    <name type="scientific">Pseudoalteromonas luteoviolacea</name>
    <dbReference type="NCBI Taxonomy" id="43657"/>
    <lineage>
        <taxon>Bacteria</taxon>
        <taxon>Pseudomonadati</taxon>
        <taxon>Pseudomonadota</taxon>
        <taxon>Gammaproteobacteria</taxon>
        <taxon>Alteromonadales</taxon>
        <taxon>Pseudoalteromonadaceae</taxon>
        <taxon>Pseudoalteromonas</taxon>
    </lineage>
</organism>
<dbReference type="AlphaFoldDB" id="A0A0C1MML8"/>
<evidence type="ECO:0000313" key="3">
    <source>
        <dbReference type="Proteomes" id="UP000031327"/>
    </source>
</evidence>
<protein>
    <submittedName>
        <fullName evidence="2">Uncharacterized protein</fullName>
    </submittedName>
</protein>
<dbReference type="Proteomes" id="UP000031327">
    <property type="component" value="Unassembled WGS sequence"/>
</dbReference>
<gene>
    <name evidence="2" type="ORF">JF50_15250</name>
</gene>
<feature type="signal peptide" evidence="1">
    <location>
        <begin position="1"/>
        <end position="23"/>
    </location>
</feature>
<dbReference type="RefSeq" id="WP_039610299.1">
    <property type="nucleotide sequence ID" value="NZ_JWIC01000007.1"/>
</dbReference>
<comment type="caution">
    <text evidence="2">The sequence shown here is derived from an EMBL/GenBank/DDBJ whole genome shotgun (WGS) entry which is preliminary data.</text>
</comment>
<reference evidence="2 3" key="1">
    <citation type="submission" date="2014-12" db="EMBL/GenBank/DDBJ databases">
        <title>Draft Genome Sequence of Pseudoalteromonas luteoviolacea HI1.</title>
        <authorList>
            <person name="Asahina A.Y."/>
            <person name="Hadfield M.G."/>
        </authorList>
    </citation>
    <scope>NUCLEOTIDE SEQUENCE [LARGE SCALE GENOMIC DNA]</scope>
    <source>
        <strain evidence="2 3">HI1</strain>
    </source>
</reference>